<dbReference type="STRING" id="1117707.VQ7734_00480"/>
<reference evidence="2" key="1">
    <citation type="submission" date="2016-12" db="EMBL/GenBank/DDBJ databases">
        <authorList>
            <person name="Rodrigo-Torres L."/>
            <person name="Arahal R.D."/>
            <person name="Lucena T."/>
        </authorList>
    </citation>
    <scope>NUCLEOTIDE SEQUENCE [LARGE SCALE GENOMIC DNA]</scope>
</reference>
<evidence type="ECO:0008006" key="3">
    <source>
        <dbReference type="Google" id="ProtNLM"/>
    </source>
</evidence>
<dbReference type="PANTHER" id="PTHR35145">
    <property type="entry name" value="CYTOPLASMIC PROTEIN-RELATED"/>
    <property type="match status" value="1"/>
</dbReference>
<name>A0A1M7YQ50_9VIBR</name>
<organism evidence="1 2">
    <name type="scientific">Vibrio quintilis</name>
    <dbReference type="NCBI Taxonomy" id="1117707"/>
    <lineage>
        <taxon>Bacteria</taxon>
        <taxon>Pseudomonadati</taxon>
        <taxon>Pseudomonadota</taxon>
        <taxon>Gammaproteobacteria</taxon>
        <taxon>Vibrionales</taxon>
        <taxon>Vibrionaceae</taxon>
        <taxon>Vibrio</taxon>
    </lineage>
</organism>
<protein>
    <recommendedName>
        <fullName evidence="3">MmcQ/YjbR family DNA-binding protein</fullName>
    </recommendedName>
</protein>
<dbReference type="InterPro" id="IPR038056">
    <property type="entry name" value="YjbR-like_sf"/>
</dbReference>
<dbReference type="InterPro" id="IPR007351">
    <property type="entry name" value="YjbR"/>
</dbReference>
<dbReference type="Pfam" id="PF04237">
    <property type="entry name" value="YjbR"/>
    <property type="match status" value="1"/>
</dbReference>
<evidence type="ECO:0000313" key="2">
    <source>
        <dbReference type="Proteomes" id="UP000184600"/>
    </source>
</evidence>
<evidence type="ECO:0000313" key="1">
    <source>
        <dbReference type="EMBL" id="SHO54762.1"/>
    </source>
</evidence>
<keyword evidence="2" id="KW-1185">Reference proteome</keyword>
<accession>A0A1M7YQ50</accession>
<gene>
    <name evidence="1" type="ORF">VQ7734_00480</name>
</gene>
<dbReference type="PANTHER" id="PTHR35145:SF1">
    <property type="entry name" value="CYTOPLASMIC PROTEIN"/>
    <property type="match status" value="1"/>
</dbReference>
<dbReference type="EMBL" id="FRFG01000007">
    <property type="protein sequence ID" value="SHO54762.1"/>
    <property type="molecule type" value="Genomic_DNA"/>
</dbReference>
<dbReference type="AlphaFoldDB" id="A0A1M7YQ50"/>
<dbReference type="Proteomes" id="UP000184600">
    <property type="component" value="Unassembled WGS sequence"/>
</dbReference>
<proteinExistence type="predicted"/>
<sequence length="147" mass="16661">MGSRLISKHSKMTRDEFNQFCSELPATTHVVQWRGADVWKIGGKVFAIGAQGPEGLPAVTFKTSDLNFEFLSDHEGFRPAPYFATRGMKWIQQTDGRAEQDEALRYYLQQSYRIVASGLSKSKQRALGLPEAPHLHDFHSQNDHPQK</sequence>
<dbReference type="Gene3D" id="3.90.1150.30">
    <property type="match status" value="1"/>
</dbReference>
<dbReference type="SUPFAM" id="SSF142906">
    <property type="entry name" value="YjbR-like"/>
    <property type="match status" value="1"/>
</dbReference>
<dbReference type="InterPro" id="IPR058532">
    <property type="entry name" value="YjbR/MT2646/Rv2570-like"/>
</dbReference>